<comment type="caution">
    <text evidence="5">The sequence shown here is derived from an EMBL/GenBank/DDBJ whole genome shotgun (WGS) entry which is preliminary data.</text>
</comment>
<keyword evidence="3" id="KW-0472">Membrane</keyword>
<dbReference type="EMBL" id="SJPW01000001">
    <property type="protein sequence ID" value="TWU60727.1"/>
    <property type="molecule type" value="Genomic_DNA"/>
</dbReference>
<feature type="region of interest" description="Disordered" evidence="2">
    <location>
        <begin position="1"/>
        <end position="62"/>
    </location>
</feature>
<organism evidence="5 6">
    <name type="scientific">Rubripirellula tenax</name>
    <dbReference type="NCBI Taxonomy" id="2528015"/>
    <lineage>
        <taxon>Bacteria</taxon>
        <taxon>Pseudomonadati</taxon>
        <taxon>Planctomycetota</taxon>
        <taxon>Planctomycetia</taxon>
        <taxon>Pirellulales</taxon>
        <taxon>Pirellulaceae</taxon>
        <taxon>Rubripirellula</taxon>
    </lineage>
</organism>
<evidence type="ECO:0000256" key="1">
    <source>
        <dbReference type="ARBA" id="ARBA00006464"/>
    </source>
</evidence>
<keyword evidence="3" id="KW-1133">Transmembrane helix</keyword>
<dbReference type="GO" id="GO:0016780">
    <property type="term" value="F:phosphotransferase activity, for other substituted phosphate groups"/>
    <property type="evidence" value="ECO:0007669"/>
    <property type="project" value="TreeGrafter"/>
</dbReference>
<sequence>MPSLTANSASAPCSPADASDVYVHPATKKPVSNRHSHTAIADEDSVSPSDERGNLKSDDDHVDDHVQPADYFRVKTLVDRFITVGLMLVAVPLMSIVAVAVLLLDGRPIFYRQVRVGKDGNLFKIWKFRTMRHNAEEFSGAVWSSADDPRVTALGRWLRRTHIDELPQFLNVLAGNMNLVGPRPERPEFVERLSQEVPGYHHRIQVHPGITGLAQLRLGYDESLAGVPKKLDYDLEYIRRTNFVGDLSLISKTLTYITRQLFCTFLATVVGPKVRTWKEPDCEDPVSTMTRVHGFEFSTPKSLRQRAESHAIAVHDVGVAVSDFHGVDVPIASTQP</sequence>
<gene>
    <name evidence="5" type="primary">tuaA</name>
    <name evidence="5" type="ORF">Poly51_10080</name>
</gene>
<protein>
    <submittedName>
        <fullName evidence="5">Putative undecaprenyl-phosphate N-acetylgalactosaminyl 1-phosphate transferase</fullName>
        <ecNumber evidence="5">2.7.8.-</ecNumber>
    </submittedName>
</protein>
<feature type="transmembrane region" description="Helical" evidence="3">
    <location>
        <begin position="81"/>
        <end position="104"/>
    </location>
</feature>
<evidence type="ECO:0000256" key="2">
    <source>
        <dbReference type="SAM" id="MobiDB-lite"/>
    </source>
</evidence>
<evidence type="ECO:0000313" key="5">
    <source>
        <dbReference type="EMBL" id="TWU60727.1"/>
    </source>
</evidence>
<feature type="domain" description="Bacterial sugar transferase" evidence="4">
    <location>
        <begin position="75"/>
        <end position="257"/>
    </location>
</feature>
<reference evidence="5 6" key="1">
    <citation type="submission" date="2019-02" db="EMBL/GenBank/DDBJ databases">
        <title>Deep-cultivation of Planctomycetes and their phenomic and genomic characterization uncovers novel biology.</title>
        <authorList>
            <person name="Wiegand S."/>
            <person name="Jogler M."/>
            <person name="Boedeker C."/>
            <person name="Pinto D."/>
            <person name="Vollmers J."/>
            <person name="Rivas-Marin E."/>
            <person name="Kohn T."/>
            <person name="Peeters S.H."/>
            <person name="Heuer A."/>
            <person name="Rast P."/>
            <person name="Oberbeckmann S."/>
            <person name="Bunk B."/>
            <person name="Jeske O."/>
            <person name="Meyerdierks A."/>
            <person name="Storesund J.E."/>
            <person name="Kallscheuer N."/>
            <person name="Luecker S."/>
            <person name="Lage O.M."/>
            <person name="Pohl T."/>
            <person name="Merkel B.J."/>
            <person name="Hornburger P."/>
            <person name="Mueller R.-W."/>
            <person name="Bruemmer F."/>
            <person name="Labrenz M."/>
            <person name="Spormann A.M."/>
            <person name="Op Den Camp H."/>
            <person name="Overmann J."/>
            <person name="Amann R."/>
            <person name="Jetten M.S.M."/>
            <person name="Mascher T."/>
            <person name="Medema M.H."/>
            <person name="Devos D.P."/>
            <person name="Kaster A.-K."/>
            <person name="Ovreas L."/>
            <person name="Rohde M."/>
            <person name="Galperin M.Y."/>
            <person name="Jogler C."/>
        </authorList>
    </citation>
    <scope>NUCLEOTIDE SEQUENCE [LARGE SCALE GENOMIC DNA]</scope>
    <source>
        <strain evidence="5 6">Poly51</strain>
    </source>
</reference>
<proteinExistence type="inferred from homology"/>
<dbReference type="AlphaFoldDB" id="A0A5C6FL45"/>
<comment type="similarity">
    <text evidence="1">Belongs to the bacterial sugar transferase family.</text>
</comment>
<evidence type="ECO:0000259" key="4">
    <source>
        <dbReference type="Pfam" id="PF02397"/>
    </source>
</evidence>
<accession>A0A5C6FL45</accession>
<keyword evidence="5" id="KW-0808">Transferase</keyword>
<dbReference type="PANTHER" id="PTHR30576">
    <property type="entry name" value="COLANIC BIOSYNTHESIS UDP-GLUCOSE LIPID CARRIER TRANSFERASE"/>
    <property type="match status" value="1"/>
</dbReference>
<dbReference type="Proteomes" id="UP000318288">
    <property type="component" value="Unassembled WGS sequence"/>
</dbReference>
<feature type="compositionally biased region" description="Basic and acidic residues" evidence="2">
    <location>
        <begin position="49"/>
        <end position="62"/>
    </location>
</feature>
<evidence type="ECO:0000256" key="3">
    <source>
        <dbReference type="SAM" id="Phobius"/>
    </source>
</evidence>
<dbReference type="PANTHER" id="PTHR30576:SF0">
    <property type="entry name" value="UNDECAPRENYL-PHOSPHATE N-ACETYLGALACTOSAMINYL 1-PHOSPHATE TRANSFERASE-RELATED"/>
    <property type="match status" value="1"/>
</dbReference>
<dbReference type="RefSeq" id="WP_186775342.1">
    <property type="nucleotide sequence ID" value="NZ_SJPW01000001.1"/>
</dbReference>
<dbReference type="Pfam" id="PF02397">
    <property type="entry name" value="Bac_transf"/>
    <property type="match status" value="1"/>
</dbReference>
<keyword evidence="3" id="KW-0812">Transmembrane</keyword>
<evidence type="ECO:0000313" key="6">
    <source>
        <dbReference type="Proteomes" id="UP000318288"/>
    </source>
</evidence>
<dbReference type="EC" id="2.7.8.-" evidence="5"/>
<feature type="compositionally biased region" description="Low complexity" evidence="2">
    <location>
        <begin position="8"/>
        <end position="20"/>
    </location>
</feature>
<keyword evidence="6" id="KW-1185">Reference proteome</keyword>
<dbReference type="InterPro" id="IPR003362">
    <property type="entry name" value="Bact_transf"/>
</dbReference>
<name>A0A5C6FL45_9BACT</name>